<dbReference type="PRINTS" id="PR00039">
    <property type="entry name" value="HTHLYSR"/>
</dbReference>
<name>A0ABW4XC18_9ACTN</name>
<evidence type="ECO:0000313" key="7">
    <source>
        <dbReference type="Proteomes" id="UP001597402"/>
    </source>
</evidence>
<comment type="similarity">
    <text evidence="1">Belongs to the LysR transcriptional regulatory family.</text>
</comment>
<dbReference type="InterPro" id="IPR005119">
    <property type="entry name" value="LysR_subst-bd"/>
</dbReference>
<evidence type="ECO:0000256" key="3">
    <source>
        <dbReference type="ARBA" id="ARBA00023125"/>
    </source>
</evidence>
<protein>
    <submittedName>
        <fullName evidence="6">LysR family transcriptional regulator</fullName>
    </submittedName>
</protein>
<dbReference type="PANTHER" id="PTHR30346">
    <property type="entry name" value="TRANSCRIPTIONAL DUAL REGULATOR HCAR-RELATED"/>
    <property type="match status" value="1"/>
</dbReference>
<feature type="domain" description="HTH lysR-type" evidence="5">
    <location>
        <begin position="14"/>
        <end position="71"/>
    </location>
</feature>
<dbReference type="InterPro" id="IPR000847">
    <property type="entry name" value="LysR_HTH_N"/>
</dbReference>
<accession>A0ABW4XC18</accession>
<keyword evidence="4" id="KW-0804">Transcription</keyword>
<evidence type="ECO:0000256" key="1">
    <source>
        <dbReference type="ARBA" id="ARBA00009437"/>
    </source>
</evidence>
<evidence type="ECO:0000313" key="6">
    <source>
        <dbReference type="EMBL" id="MFD2092424.1"/>
    </source>
</evidence>
<sequence>MVHESAGGSDGGPVELRHLRVFLALAEELHFGRAATRLHIAQPAPSQQIKQLEQDVGAVLLERPTRQVRLTGTGAAFVGHARRVLAEIEHARESVLLTECGERGEIRVGATGAITWRLLPRAARTYRERYPPVRMELHPAVFSGAHIGALHDGRIDVGFLRAPVPSGPLSSRVIVNESLVAVLPEGHPLAHQREVPLADLSSESFVSYPSMQGSALRDAAVHACCSAGFTPRVMQEAPDTHTVVALVGAAVGVALLPASAESLQFEGVVFAPIAGDVDVRVPIALAWRRHDRSPVRARFLDTAEEALPGPPAEPTA</sequence>
<organism evidence="6 7">
    <name type="scientific">Blastococcus deserti</name>
    <dbReference type="NCBI Taxonomy" id="2259033"/>
    <lineage>
        <taxon>Bacteria</taxon>
        <taxon>Bacillati</taxon>
        <taxon>Actinomycetota</taxon>
        <taxon>Actinomycetes</taxon>
        <taxon>Geodermatophilales</taxon>
        <taxon>Geodermatophilaceae</taxon>
        <taxon>Blastococcus</taxon>
    </lineage>
</organism>
<comment type="caution">
    <text evidence="6">The sequence shown here is derived from an EMBL/GenBank/DDBJ whole genome shotgun (WGS) entry which is preliminary data.</text>
</comment>
<dbReference type="Proteomes" id="UP001597402">
    <property type="component" value="Unassembled WGS sequence"/>
</dbReference>
<reference evidence="7" key="1">
    <citation type="journal article" date="2019" name="Int. J. Syst. Evol. Microbiol.">
        <title>The Global Catalogue of Microorganisms (GCM) 10K type strain sequencing project: providing services to taxonomists for standard genome sequencing and annotation.</title>
        <authorList>
            <consortium name="The Broad Institute Genomics Platform"/>
            <consortium name="The Broad Institute Genome Sequencing Center for Infectious Disease"/>
            <person name="Wu L."/>
            <person name="Ma J."/>
        </authorList>
    </citation>
    <scope>NUCLEOTIDE SEQUENCE [LARGE SCALE GENOMIC DNA]</scope>
    <source>
        <strain evidence="7">JCM 3338</strain>
    </source>
</reference>
<keyword evidence="2" id="KW-0805">Transcription regulation</keyword>
<dbReference type="SUPFAM" id="SSF53850">
    <property type="entry name" value="Periplasmic binding protein-like II"/>
    <property type="match status" value="1"/>
</dbReference>
<dbReference type="PROSITE" id="PS50931">
    <property type="entry name" value="HTH_LYSR"/>
    <property type="match status" value="1"/>
</dbReference>
<evidence type="ECO:0000256" key="2">
    <source>
        <dbReference type="ARBA" id="ARBA00023015"/>
    </source>
</evidence>
<dbReference type="SUPFAM" id="SSF46785">
    <property type="entry name" value="Winged helix' DNA-binding domain"/>
    <property type="match status" value="1"/>
</dbReference>
<dbReference type="RefSeq" id="WP_376876281.1">
    <property type="nucleotide sequence ID" value="NZ_JBHUHP010000010.1"/>
</dbReference>
<gene>
    <name evidence="6" type="ORF">ACFSHS_12675</name>
</gene>
<dbReference type="Gene3D" id="1.10.10.10">
    <property type="entry name" value="Winged helix-like DNA-binding domain superfamily/Winged helix DNA-binding domain"/>
    <property type="match status" value="1"/>
</dbReference>
<keyword evidence="7" id="KW-1185">Reference proteome</keyword>
<evidence type="ECO:0000259" key="5">
    <source>
        <dbReference type="PROSITE" id="PS50931"/>
    </source>
</evidence>
<dbReference type="Gene3D" id="3.40.190.10">
    <property type="entry name" value="Periplasmic binding protein-like II"/>
    <property type="match status" value="2"/>
</dbReference>
<dbReference type="EMBL" id="JBHUHP010000010">
    <property type="protein sequence ID" value="MFD2092424.1"/>
    <property type="molecule type" value="Genomic_DNA"/>
</dbReference>
<dbReference type="InterPro" id="IPR036390">
    <property type="entry name" value="WH_DNA-bd_sf"/>
</dbReference>
<evidence type="ECO:0000256" key="4">
    <source>
        <dbReference type="ARBA" id="ARBA00023163"/>
    </source>
</evidence>
<proteinExistence type="inferred from homology"/>
<dbReference type="Pfam" id="PF00126">
    <property type="entry name" value="HTH_1"/>
    <property type="match status" value="1"/>
</dbReference>
<dbReference type="CDD" id="cd08414">
    <property type="entry name" value="PBP2_LTTR_aromatics_like"/>
    <property type="match status" value="1"/>
</dbReference>
<dbReference type="PANTHER" id="PTHR30346:SF28">
    <property type="entry name" value="HTH-TYPE TRANSCRIPTIONAL REGULATOR CYNR"/>
    <property type="match status" value="1"/>
</dbReference>
<dbReference type="InterPro" id="IPR036388">
    <property type="entry name" value="WH-like_DNA-bd_sf"/>
</dbReference>
<keyword evidence="3" id="KW-0238">DNA-binding</keyword>
<dbReference type="Pfam" id="PF03466">
    <property type="entry name" value="LysR_substrate"/>
    <property type="match status" value="1"/>
</dbReference>